<feature type="modified residue" description="N6-(pyridoxal phosphate)lysine" evidence="4">
    <location>
        <position position="187"/>
    </location>
</feature>
<dbReference type="EMBL" id="JACHIW010000001">
    <property type="protein sequence ID" value="MBB5157225.1"/>
    <property type="molecule type" value="Genomic_DNA"/>
</dbReference>
<evidence type="ECO:0000256" key="3">
    <source>
        <dbReference type="PIRSR" id="PIRSR000390-1"/>
    </source>
</evidence>
<dbReference type="CDD" id="cd00616">
    <property type="entry name" value="AHBA_syn"/>
    <property type="match status" value="1"/>
</dbReference>
<dbReference type="AlphaFoldDB" id="A0A840QFG8"/>
<dbReference type="InterPro" id="IPR015422">
    <property type="entry name" value="PyrdxlP-dep_Trfase_small"/>
</dbReference>
<dbReference type="InterPro" id="IPR015424">
    <property type="entry name" value="PyrdxlP-dep_Trfase"/>
</dbReference>
<dbReference type="SUPFAM" id="SSF53383">
    <property type="entry name" value="PLP-dependent transferases"/>
    <property type="match status" value="1"/>
</dbReference>
<dbReference type="GO" id="GO:0008483">
    <property type="term" value="F:transaminase activity"/>
    <property type="evidence" value="ECO:0007669"/>
    <property type="project" value="TreeGrafter"/>
</dbReference>
<dbReference type="GO" id="GO:0030170">
    <property type="term" value="F:pyridoxal phosphate binding"/>
    <property type="evidence" value="ECO:0007669"/>
    <property type="project" value="TreeGrafter"/>
</dbReference>
<keyword evidence="7" id="KW-1185">Reference proteome</keyword>
<keyword evidence="1 4" id="KW-0663">Pyridoxal phosphate</keyword>
<organism evidence="6 7">
    <name type="scientific">Saccharopolyspora phatthalungensis</name>
    <dbReference type="NCBI Taxonomy" id="664693"/>
    <lineage>
        <taxon>Bacteria</taxon>
        <taxon>Bacillati</taxon>
        <taxon>Actinomycetota</taxon>
        <taxon>Actinomycetes</taxon>
        <taxon>Pseudonocardiales</taxon>
        <taxon>Pseudonocardiaceae</taxon>
        <taxon>Saccharopolyspora</taxon>
    </lineage>
</organism>
<comment type="caution">
    <text evidence="6">The sequence shown here is derived from an EMBL/GenBank/DDBJ whole genome shotgun (WGS) entry which is preliminary data.</text>
</comment>
<evidence type="ECO:0000313" key="6">
    <source>
        <dbReference type="EMBL" id="MBB5157225.1"/>
    </source>
</evidence>
<gene>
    <name evidence="6" type="ORF">BJ970_004759</name>
</gene>
<evidence type="ECO:0000313" key="7">
    <source>
        <dbReference type="Proteomes" id="UP000584374"/>
    </source>
</evidence>
<proteinExistence type="inferred from homology"/>
<dbReference type="InterPro" id="IPR000653">
    <property type="entry name" value="DegT/StrS_aminotransferase"/>
</dbReference>
<dbReference type="Pfam" id="PF01041">
    <property type="entry name" value="DegT_DnrJ_EryC1"/>
    <property type="match status" value="1"/>
</dbReference>
<reference evidence="6 7" key="1">
    <citation type="submission" date="2020-08" db="EMBL/GenBank/DDBJ databases">
        <title>Sequencing the genomes of 1000 actinobacteria strains.</title>
        <authorList>
            <person name="Klenk H.-P."/>
        </authorList>
    </citation>
    <scope>NUCLEOTIDE SEQUENCE [LARGE SCALE GENOMIC DNA]</scope>
    <source>
        <strain evidence="6 7">DSM 45584</strain>
    </source>
</reference>
<dbReference type="Gene3D" id="3.90.1150.10">
    <property type="entry name" value="Aspartate Aminotransferase, domain 1"/>
    <property type="match status" value="1"/>
</dbReference>
<dbReference type="RefSeq" id="WP_184728221.1">
    <property type="nucleotide sequence ID" value="NZ_JACHIW010000001.1"/>
</dbReference>
<name>A0A840QFG8_9PSEU</name>
<dbReference type="GO" id="GO:0000271">
    <property type="term" value="P:polysaccharide biosynthetic process"/>
    <property type="evidence" value="ECO:0007669"/>
    <property type="project" value="TreeGrafter"/>
</dbReference>
<dbReference type="PANTHER" id="PTHR30244:SF36">
    <property type="entry name" value="3-OXO-GLUCOSE-6-PHOSPHATE:GLUTAMATE AMINOTRANSFERASE"/>
    <property type="match status" value="1"/>
</dbReference>
<dbReference type="InterPro" id="IPR015421">
    <property type="entry name" value="PyrdxlP-dep_Trfase_major"/>
</dbReference>
<evidence type="ECO:0000256" key="2">
    <source>
        <dbReference type="ARBA" id="ARBA00037999"/>
    </source>
</evidence>
<dbReference type="PANTHER" id="PTHR30244">
    <property type="entry name" value="TRANSAMINASE"/>
    <property type="match status" value="1"/>
</dbReference>
<dbReference type="Proteomes" id="UP000584374">
    <property type="component" value="Unassembled WGS sequence"/>
</dbReference>
<evidence type="ECO:0000256" key="1">
    <source>
        <dbReference type="ARBA" id="ARBA00022898"/>
    </source>
</evidence>
<sequence>MSAVSFHGWPQRYAAEADLVVDLVREVGESGEFILKSKVAALEQEIAAALGARHAVACASGTGALTLILAALGIGNGDEVVTPAFSFISSASTIALAGARPAFADVDERTFTLDPAAARAAISPSTAALLPAHLFSCMADMPTLREIADGRGLRLIEDSAVSFGAVVGGVPAGKHGDAGVFSFFPGKPLGGIGDAGMVVTDDDDLALRARVLRNHGQRPGQRFLHELVGFNCRMDELSAGYLLHVLPRHQQVLEARRERAGWYTERLNSLAPDLVLPPQDYTGRAVYTFVVRARSRTALREHLAERGIETMIYYPMPLHLQPVFGGLGHRQGEFPVAERLAQEVLALPLRPDLGRDDIDRVCDAIQAFYGGGA</sequence>
<comment type="similarity">
    <text evidence="2 5">Belongs to the DegT/DnrJ/EryC1 family.</text>
</comment>
<feature type="active site" description="Proton acceptor" evidence="3">
    <location>
        <position position="187"/>
    </location>
</feature>
<protein>
    <submittedName>
        <fullName evidence="6">dTDP-4-amino-4,6-dideoxygalactose transaminase</fullName>
    </submittedName>
</protein>
<accession>A0A840QFG8</accession>
<evidence type="ECO:0000256" key="5">
    <source>
        <dbReference type="RuleBase" id="RU004508"/>
    </source>
</evidence>
<dbReference type="PIRSF" id="PIRSF000390">
    <property type="entry name" value="PLP_StrS"/>
    <property type="match status" value="1"/>
</dbReference>
<evidence type="ECO:0000256" key="4">
    <source>
        <dbReference type="PIRSR" id="PIRSR000390-2"/>
    </source>
</evidence>
<dbReference type="Gene3D" id="3.40.640.10">
    <property type="entry name" value="Type I PLP-dependent aspartate aminotransferase-like (Major domain)"/>
    <property type="match status" value="1"/>
</dbReference>